<dbReference type="Proteomes" id="UP000199494">
    <property type="component" value="Unassembled WGS sequence"/>
</dbReference>
<organism evidence="1 2">
    <name type="scientific">Prauserella marina</name>
    <dbReference type="NCBI Taxonomy" id="530584"/>
    <lineage>
        <taxon>Bacteria</taxon>
        <taxon>Bacillati</taxon>
        <taxon>Actinomycetota</taxon>
        <taxon>Actinomycetes</taxon>
        <taxon>Pseudonocardiales</taxon>
        <taxon>Pseudonocardiaceae</taxon>
        <taxon>Prauserella</taxon>
    </lineage>
</organism>
<dbReference type="STRING" id="530584.SAMN05421630_102467"/>
<dbReference type="EMBL" id="FMZE01000002">
    <property type="protein sequence ID" value="SDC53445.1"/>
    <property type="molecule type" value="Genomic_DNA"/>
</dbReference>
<dbReference type="OrthoDB" id="5181866at2"/>
<dbReference type="KEGG" id="pmad:BAY61_07300"/>
<protein>
    <submittedName>
        <fullName evidence="1">Uncharacterized protein</fullName>
    </submittedName>
</protein>
<reference evidence="1 2" key="1">
    <citation type="submission" date="2016-10" db="EMBL/GenBank/DDBJ databases">
        <authorList>
            <person name="de Groot N.N."/>
        </authorList>
    </citation>
    <scope>NUCLEOTIDE SEQUENCE [LARGE SCALE GENOMIC DNA]</scope>
    <source>
        <strain evidence="1 2">CGMCC 4.5506</strain>
    </source>
</reference>
<proteinExistence type="predicted"/>
<dbReference type="AlphaFoldDB" id="A0A222VLJ6"/>
<evidence type="ECO:0000313" key="2">
    <source>
        <dbReference type="Proteomes" id="UP000199494"/>
    </source>
</evidence>
<keyword evidence="2" id="KW-1185">Reference proteome</keyword>
<name>A0A222VLJ6_9PSEU</name>
<evidence type="ECO:0000313" key="1">
    <source>
        <dbReference type="EMBL" id="SDC53445.1"/>
    </source>
</evidence>
<accession>A0A222VLJ6</accession>
<sequence>MPVLIVVVSLTVGGGLLAREFYQAPSVVETSEPGAGPSPTSLAPAEQPGSGEVELAADAAAHPRAGAVKALLQAHFDAINARDYDAWASTVVAERMQAQPRQEWLTNYRSTRDGSIVVYRIELAPEQRLSVLVGFTSTQELADAPADLPEECVRWQLTFPMVMEGSRWKIDTAPSGSLPEKSAC</sequence>
<gene>
    <name evidence="1" type="ORF">SAMN05421630_102467</name>
</gene>